<dbReference type="EMBL" id="JADINH010000034">
    <property type="protein sequence ID" value="MBO8415158.1"/>
    <property type="molecule type" value="Genomic_DNA"/>
</dbReference>
<dbReference type="GO" id="GO:0003677">
    <property type="term" value="F:DNA binding"/>
    <property type="evidence" value="ECO:0007669"/>
    <property type="project" value="InterPro"/>
</dbReference>
<proteinExistence type="inferred from homology"/>
<comment type="similarity">
    <text evidence="6 7">Belongs to the class I-like SAM-binding methyltransferase superfamily. C5-methyltransferase family.</text>
</comment>
<name>A0A9D9DB44_9GAMM</name>
<dbReference type="EC" id="2.1.1.37" evidence="8"/>
<accession>A0A9D9DB44</accession>
<evidence type="ECO:0000256" key="1">
    <source>
        <dbReference type="ARBA" id="ARBA00022603"/>
    </source>
</evidence>
<sequence>MQDFLTTAEASALLHKTAQSVRTMIRTGELPAQRAGRTWLIKAADFKKFYEQSCGSFSALTPSADDASCKEVPANDGSRKKPVALSFFSGAMGLDLGLEKAGFDIKLACEVDKTCQKTIRANRPDLPLIGDIRSYTKDDILRLSGVCGDIDLIAGGPPCQAFSTAGARRGFEDERGNVFLVFIDLLKELNPRYIVIENVRGLLSAPLKHTPHAARDEGWVEGILGKPGGALLYIIERLRGAGYSVSFNLYNTANYGVPQLRERVVMICSRDGSRVPYIAPTADQYGRFGLPVWKTLREAVQGLTSCHHSEFPEKRLKFYRLLGPGQYWKDLPEELQPEAMGSSYSLPGGKTGFYRRLSWDRPSCTLVTSPTMPATDICHPTEDRPLSVEEYKRIQCFPDDWIFAGDLVRQYKQIGNAVPVKMGEAIGRAVLNHMHGRQVLPPEGFPFSRYKLTDDVSWEAKVRASFGLQQNEELSSQLQELKTA</sequence>
<dbReference type="InterPro" id="IPR001525">
    <property type="entry name" value="C5_MeTfrase"/>
</dbReference>
<dbReference type="PRINTS" id="PR00105">
    <property type="entry name" value="C5METTRFRASE"/>
</dbReference>
<dbReference type="GO" id="GO:0003886">
    <property type="term" value="F:DNA (cytosine-5-)-methyltransferase activity"/>
    <property type="evidence" value="ECO:0007669"/>
    <property type="project" value="UniProtKB-EC"/>
</dbReference>
<dbReference type="Gene3D" id="3.90.120.10">
    <property type="entry name" value="DNA Methylase, subunit A, domain 2"/>
    <property type="match status" value="1"/>
</dbReference>
<evidence type="ECO:0000313" key="10">
    <source>
        <dbReference type="EMBL" id="MBO8415158.1"/>
    </source>
</evidence>
<evidence type="ECO:0000256" key="8">
    <source>
        <dbReference type="RuleBase" id="RU000417"/>
    </source>
</evidence>
<comment type="caution">
    <text evidence="10">The sequence shown here is derived from an EMBL/GenBank/DDBJ whole genome shotgun (WGS) entry which is preliminary data.</text>
</comment>
<dbReference type="PROSITE" id="PS51679">
    <property type="entry name" value="SAM_MT_C5"/>
    <property type="match status" value="1"/>
</dbReference>
<dbReference type="InterPro" id="IPR041657">
    <property type="entry name" value="HTH_17"/>
</dbReference>
<keyword evidence="1 6" id="KW-0489">Methyltransferase</keyword>
<gene>
    <name evidence="10" type="ORF">IAB19_02110</name>
</gene>
<dbReference type="AlphaFoldDB" id="A0A9D9DB44"/>
<evidence type="ECO:0000256" key="2">
    <source>
        <dbReference type="ARBA" id="ARBA00022679"/>
    </source>
</evidence>
<organism evidence="10 11">
    <name type="scientific">Candidatus Avisuccinivibrio stercorigallinarum</name>
    <dbReference type="NCBI Taxonomy" id="2840704"/>
    <lineage>
        <taxon>Bacteria</taxon>
        <taxon>Pseudomonadati</taxon>
        <taxon>Pseudomonadota</taxon>
        <taxon>Gammaproteobacteria</taxon>
        <taxon>Aeromonadales</taxon>
        <taxon>Succinivibrionaceae</taxon>
        <taxon>Succinivibrionaceae incertae sedis</taxon>
        <taxon>Candidatus Avisuccinivibrio</taxon>
    </lineage>
</organism>
<reference evidence="10" key="2">
    <citation type="journal article" date="2021" name="PeerJ">
        <title>Extensive microbial diversity within the chicken gut microbiome revealed by metagenomics and culture.</title>
        <authorList>
            <person name="Gilroy R."/>
            <person name="Ravi A."/>
            <person name="Getino M."/>
            <person name="Pursley I."/>
            <person name="Horton D.L."/>
            <person name="Alikhan N.F."/>
            <person name="Baker D."/>
            <person name="Gharbi K."/>
            <person name="Hall N."/>
            <person name="Watson M."/>
            <person name="Adriaenssens E.M."/>
            <person name="Foster-Nyarko E."/>
            <person name="Jarju S."/>
            <person name="Secka A."/>
            <person name="Antonio M."/>
            <person name="Oren A."/>
            <person name="Chaudhuri R.R."/>
            <person name="La Ragione R."/>
            <person name="Hildebrand F."/>
            <person name="Pallen M.J."/>
        </authorList>
    </citation>
    <scope>NUCLEOTIDE SEQUENCE</scope>
    <source>
        <strain evidence="10">17213</strain>
    </source>
</reference>
<evidence type="ECO:0000256" key="5">
    <source>
        <dbReference type="ARBA" id="ARBA00047422"/>
    </source>
</evidence>
<keyword evidence="2 6" id="KW-0808">Transferase</keyword>
<dbReference type="GO" id="GO:0032259">
    <property type="term" value="P:methylation"/>
    <property type="evidence" value="ECO:0007669"/>
    <property type="project" value="UniProtKB-KW"/>
</dbReference>
<keyword evidence="4" id="KW-0680">Restriction system</keyword>
<feature type="active site" evidence="6">
    <location>
        <position position="159"/>
    </location>
</feature>
<comment type="catalytic activity">
    <reaction evidence="5 8">
        <text>a 2'-deoxycytidine in DNA + S-adenosyl-L-methionine = a 5-methyl-2'-deoxycytidine in DNA + S-adenosyl-L-homocysteine + H(+)</text>
        <dbReference type="Rhea" id="RHEA:13681"/>
        <dbReference type="Rhea" id="RHEA-COMP:11369"/>
        <dbReference type="Rhea" id="RHEA-COMP:11370"/>
        <dbReference type="ChEBI" id="CHEBI:15378"/>
        <dbReference type="ChEBI" id="CHEBI:57856"/>
        <dbReference type="ChEBI" id="CHEBI:59789"/>
        <dbReference type="ChEBI" id="CHEBI:85452"/>
        <dbReference type="ChEBI" id="CHEBI:85454"/>
        <dbReference type="EC" id="2.1.1.37"/>
    </reaction>
</comment>
<dbReference type="PROSITE" id="PS00094">
    <property type="entry name" value="C5_MTASE_1"/>
    <property type="match status" value="1"/>
</dbReference>
<dbReference type="NCBIfam" id="TIGR01764">
    <property type="entry name" value="excise"/>
    <property type="match status" value="1"/>
</dbReference>
<dbReference type="InterPro" id="IPR029063">
    <property type="entry name" value="SAM-dependent_MTases_sf"/>
</dbReference>
<dbReference type="InterPro" id="IPR031303">
    <property type="entry name" value="C5_meth_CS"/>
</dbReference>
<dbReference type="Pfam" id="PF00145">
    <property type="entry name" value="DNA_methylase"/>
    <property type="match status" value="1"/>
</dbReference>
<dbReference type="PANTHER" id="PTHR10629">
    <property type="entry name" value="CYTOSINE-SPECIFIC METHYLTRANSFERASE"/>
    <property type="match status" value="1"/>
</dbReference>
<evidence type="ECO:0000256" key="7">
    <source>
        <dbReference type="RuleBase" id="RU000416"/>
    </source>
</evidence>
<dbReference type="CDD" id="cd00315">
    <property type="entry name" value="Cyt_C5_DNA_methylase"/>
    <property type="match status" value="1"/>
</dbReference>
<evidence type="ECO:0000259" key="9">
    <source>
        <dbReference type="Pfam" id="PF12728"/>
    </source>
</evidence>
<dbReference type="Proteomes" id="UP000823631">
    <property type="component" value="Unassembled WGS sequence"/>
</dbReference>
<dbReference type="PROSITE" id="PS00095">
    <property type="entry name" value="C5_MTASE_2"/>
    <property type="match status" value="1"/>
</dbReference>
<evidence type="ECO:0000256" key="3">
    <source>
        <dbReference type="ARBA" id="ARBA00022691"/>
    </source>
</evidence>
<evidence type="ECO:0000256" key="4">
    <source>
        <dbReference type="ARBA" id="ARBA00022747"/>
    </source>
</evidence>
<keyword evidence="3 6" id="KW-0949">S-adenosyl-L-methionine</keyword>
<dbReference type="NCBIfam" id="TIGR00675">
    <property type="entry name" value="dcm"/>
    <property type="match status" value="1"/>
</dbReference>
<dbReference type="GO" id="GO:0009307">
    <property type="term" value="P:DNA restriction-modification system"/>
    <property type="evidence" value="ECO:0007669"/>
    <property type="project" value="UniProtKB-KW"/>
</dbReference>
<feature type="domain" description="Helix-turn-helix" evidence="9">
    <location>
        <begin position="4"/>
        <end position="52"/>
    </location>
</feature>
<dbReference type="Gene3D" id="3.40.50.150">
    <property type="entry name" value="Vaccinia Virus protein VP39"/>
    <property type="match status" value="1"/>
</dbReference>
<dbReference type="PANTHER" id="PTHR10629:SF52">
    <property type="entry name" value="DNA (CYTOSINE-5)-METHYLTRANSFERASE 1"/>
    <property type="match status" value="1"/>
</dbReference>
<dbReference type="InterPro" id="IPR010093">
    <property type="entry name" value="SinI_DNA-bd"/>
</dbReference>
<dbReference type="GO" id="GO:0044027">
    <property type="term" value="P:negative regulation of gene expression via chromosomal CpG island methylation"/>
    <property type="evidence" value="ECO:0007669"/>
    <property type="project" value="TreeGrafter"/>
</dbReference>
<dbReference type="SUPFAM" id="SSF53335">
    <property type="entry name" value="S-adenosyl-L-methionine-dependent methyltransferases"/>
    <property type="match status" value="1"/>
</dbReference>
<dbReference type="InterPro" id="IPR050390">
    <property type="entry name" value="C5-Methyltransferase"/>
</dbReference>
<dbReference type="Pfam" id="PF12728">
    <property type="entry name" value="HTH_17"/>
    <property type="match status" value="1"/>
</dbReference>
<reference evidence="10" key="1">
    <citation type="submission" date="2020-10" db="EMBL/GenBank/DDBJ databases">
        <authorList>
            <person name="Gilroy R."/>
        </authorList>
    </citation>
    <scope>NUCLEOTIDE SEQUENCE</scope>
    <source>
        <strain evidence="10">17213</strain>
    </source>
</reference>
<protein>
    <recommendedName>
        <fullName evidence="8">Cytosine-specific methyltransferase</fullName>
        <ecNumber evidence="8">2.1.1.37</ecNumber>
    </recommendedName>
</protein>
<evidence type="ECO:0000256" key="6">
    <source>
        <dbReference type="PROSITE-ProRule" id="PRU01016"/>
    </source>
</evidence>
<evidence type="ECO:0000313" key="11">
    <source>
        <dbReference type="Proteomes" id="UP000823631"/>
    </source>
</evidence>
<dbReference type="InterPro" id="IPR018117">
    <property type="entry name" value="C5_DNA_meth_AS"/>
</dbReference>